<protein>
    <submittedName>
        <fullName evidence="1">Uncharacterized protein</fullName>
    </submittedName>
</protein>
<reference evidence="1 2" key="1">
    <citation type="journal article" date="2011" name="J. Bacteriol.">
        <title>Genome Sequence of Lactobacillus ruminis SPM0211, Isolated from a Fecal Sample from a Healthy Korean.</title>
        <authorList>
            <person name="Lee S."/>
            <person name="Cho Y.J."/>
            <person name="Lee A.H."/>
            <person name="Chun J."/>
            <person name="Ha N.J."/>
            <person name="Ko G."/>
        </authorList>
    </citation>
    <scope>NUCLEOTIDE SEQUENCE [LARGE SCALE GENOMIC DNA]</scope>
    <source>
        <strain evidence="1 2">SPM0211</strain>
    </source>
</reference>
<accession>F7QZ90</accession>
<evidence type="ECO:0000313" key="2">
    <source>
        <dbReference type="Proteomes" id="UP000002971"/>
    </source>
</evidence>
<sequence>MNSWIDQLIKVIRKPIALLGISFNSRQKLDFFLDS</sequence>
<evidence type="ECO:0000313" key="1">
    <source>
        <dbReference type="EMBL" id="EGM52809.1"/>
    </source>
</evidence>
<name>F7QZ90_9LACO</name>
<dbReference type="Proteomes" id="UP000002971">
    <property type="component" value="Unassembled WGS sequence"/>
</dbReference>
<organism evidence="1 2">
    <name type="scientific">Ligilactobacillus ruminis SPM0211</name>
    <dbReference type="NCBI Taxonomy" id="1040964"/>
    <lineage>
        <taxon>Bacteria</taxon>
        <taxon>Bacillati</taxon>
        <taxon>Bacillota</taxon>
        <taxon>Bacilli</taxon>
        <taxon>Lactobacillales</taxon>
        <taxon>Lactobacillaceae</taxon>
        <taxon>Ligilactobacillus</taxon>
    </lineage>
</organism>
<proteinExistence type="predicted"/>
<gene>
    <name evidence="1" type="ORF">LRU_00744</name>
</gene>
<comment type="caution">
    <text evidence="1">The sequence shown here is derived from an EMBL/GenBank/DDBJ whole genome shotgun (WGS) entry which is preliminary data.</text>
</comment>
<dbReference type="AlphaFoldDB" id="F7QZ90"/>
<dbReference type="EMBL" id="AFOJ01000003">
    <property type="protein sequence ID" value="EGM52809.1"/>
    <property type="molecule type" value="Genomic_DNA"/>
</dbReference>